<protein>
    <submittedName>
        <fullName evidence="2">GNAT family N-acetyltransferase</fullName>
    </submittedName>
</protein>
<sequence length="242" mass="26927">MSLITTQLGLDFQLSAAELEGSRNLFMAKPPQVAARFWARDEGDIVIRDNRLFVRVINPEAATALKQAFGEEDGAWFLSMANLTKLTTILGGFGLKASNMGPFFVPSQRFAPNLMPEMHLIEANEIPAYRANKAISMVFGYDRHYPDQLGIAYRIDGELKAIAGASQNGDTCWEISVEILDPRYRHRGIAAQLVKQLTATIQSRRPDILPVYGTQFSHVQSMNVAIRAGFVFGWTELMIGKC</sequence>
<keyword evidence="3" id="KW-1185">Reference proteome</keyword>
<name>A0ABD7Z960_LACZE</name>
<organism evidence="2 3">
    <name type="scientific">Lacticaseibacillus zeae subsp. silagei</name>
    <dbReference type="NCBI Taxonomy" id="3068307"/>
    <lineage>
        <taxon>Bacteria</taxon>
        <taxon>Bacillati</taxon>
        <taxon>Bacillota</taxon>
        <taxon>Bacilli</taxon>
        <taxon>Lactobacillales</taxon>
        <taxon>Lactobacillaceae</taxon>
        <taxon>Lacticaseibacillus</taxon>
    </lineage>
</organism>
<dbReference type="EMBL" id="CP132485">
    <property type="protein sequence ID" value="WLV83473.1"/>
    <property type="molecule type" value="Genomic_DNA"/>
</dbReference>
<dbReference type="Gene3D" id="3.40.630.30">
    <property type="match status" value="1"/>
</dbReference>
<proteinExistence type="predicted"/>
<dbReference type="InterPro" id="IPR016181">
    <property type="entry name" value="Acyl_CoA_acyltransferase"/>
</dbReference>
<gene>
    <name evidence="2" type="ORF">LACZS2_002714</name>
</gene>
<dbReference type="Pfam" id="PF00583">
    <property type="entry name" value="Acetyltransf_1"/>
    <property type="match status" value="1"/>
</dbReference>
<reference evidence="2 3" key="1">
    <citation type="submission" date="2023-08" db="EMBL/GenBank/DDBJ databases">
        <authorList>
            <person name="Buchebner-Jance M."/>
        </authorList>
    </citation>
    <scope>NUCLEOTIDE SEQUENCE [LARGE SCALE GENOMIC DNA]</scope>
    <source>
        <strain evidence="2 3">NCIMB 15475</strain>
    </source>
</reference>
<dbReference type="InterPro" id="IPR000182">
    <property type="entry name" value="GNAT_dom"/>
</dbReference>
<evidence type="ECO:0000259" key="1">
    <source>
        <dbReference type="Pfam" id="PF00583"/>
    </source>
</evidence>
<dbReference type="RefSeq" id="WP_070651174.1">
    <property type="nucleotide sequence ID" value="NZ_CP132484.1"/>
</dbReference>
<evidence type="ECO:0000313" key="2">
    <source>
        <dbReference type="EMBL" id="WLV83473.1"/>
    </source>
</evidence>
<dbReference type="GeneID" id="93270394"/>
<dbReference type="AlphaFoldDB" id="A0ABD7Z960"/>
<accession>A0ABD7Z960</accession>
<feature type="domain" description="N-acetyltransferase" evidence="1">
    <location>
        <begin position="142"/>
        <end position="204"/>
    </location>
</feature>
<dbReference type="Proteomes" id="UP001229832">
    <property type="component" value="Chromosome"/>
</dbReference>
<evidence type="ECO:0000313" key="3">
    <source>
        <dbReference type="Proteomes" id="UP001229832"/>
    </source>
</evidence>
<dbReference type="SUPFAM" id="SSF55729">
    <property type="entry name" value="Acyl-CoA N-acyltransferases (Nat)"/>
    <property type="match status" value="1"/>
</dbReference>